<evidence type="ECO:0000256" key="2">
    <source>
        <dbReference type="ARBA" id="ARBA00022490"/>
    </source>
</evidence>
<dbReference type="Pfam" id="PF05400">
    <property type="entry name" value="FliT"/>
    <property type="match status" value="1"/>
</dbReference>
<proteinExistence type="predicted"/>
<name>A0A9D7QNX5_9RHOO</name>
<dbReference type="Gene3D" id="1.20.58.380">
    <property type="entry name" value="Flagellar protein flit"/>
    <property type="match status" value="1"/>
</dbReference>
<keyword evidence="2" id="KW-0963">Cytoplasm</keyword>
<keyword evidence="4" id="KW-0143">Chaperone</keyword>
<dbReference type="GO" id="GO:0044781">
    <property type="term" value="P:bacterial-type flagellum organization"/>
    <property type="evidence" value="ECO:0007669"/>
    <property type="project" value="UniProtKB-KW"/>
</dbReference>
<dbReference type="InterPro" id="IPR008622">
    <property type="entry name" value="FliT"/>
</dbReference>
<keyword evidence="6" id="KW-0282">Flagellum</keyword>
<keyword evidence="6" id="KW-0966">Cell projection</keyword>
<dbReference type="Proteomes" id="UP000808146">
    <property type="component" value="Unassembled WGS sequence"/>
</dbReference>
<keyword evidence="3" id="KW-1005">Bacterial flagellum biogenesis</keyword>
<protein>
    <recommendedName>
        <fullName evidence="5">Flagellar protein FliT</fullName>
    </recommendedName>
</protein>
<sequence>MTGHERILDIYGSLSTKTGEMLNAARSSDWDRLIELEQDCGTLVDSLRRDDTAPGPGPEYMQRKATLIRKLLADDAEIRRFTEPWMAQLEVYLGSARQENRLQRAYGTSQAETA</sequence>
<evidence type="ECO:0000256" key="5">
    <source>
        <dbReference type="ARBA" id="ARBA00093797"/>
    </source>
</evidence>
<evidence type="ECO:0000313" key="6">
    <source>
        <dbReference type="EMBL" id="MBK8891440.1"/>
    </source>
</evidence>
<evidence type="ECO:0000313" key="7">
    <source>
        <dbReference type="Proteomes" id="UP000808146"/>
    </source>
</evidence>
<keyword evidence="6" id="KW-0969">Cilium</keyword>
<evidence type="ECO:0000256" key="4">
    <source>
        <dbReference type="ARBA" id="ARBA00023186"/>
    </source>
</evidence>
<reference evidence="6" key="1">
    <citation type="submission" date="2020-10" db="EMBL/GenBank/DDBJ databases">
        <title>Connecting structure to function with the recovery of over 1000 high-quality activated sludge metagenome-assembled genomes encoding full-length rRNA genes using long-read sequencing.</title>
        <authorList>
            <person name="Singleton C.M."/>
            <person name="Petriglieri F."/>
            <person name="Kristensen J.M."/>
            <person name="Kirkegaard R.H."/>
            <person name="Michaelsen T.Y."/>
            <person name="Andersen M.H."/>
            <person name="Karst S.M."/>
            <person name="Dueholm M.S."/>
            <person name="Nielsen P.H."/>
            <person name="Albertsen M."/>
        </authorList>
    </citation>
    <scope>NUCLEOTIDE SEQUENCE</scope>
    <source>
        <strain evidence="6">OdNE_18-Q3-R46-58_BAT3C.305</strain>
    </source>
</reference>
<evidence type="ECO:0000256" key="1">
    <source>
        <dbReference type="ARBA" id="ARBA00004514"/>
    </source>
</evidence>
<organism evidence="6 7">
    <name type="scientific">Candidatus Dechloromonas phosphorivorans</name>
    <dbReference type="NCBI Taxonomy" id="2899244"/>
    <lineage>
        <taxon>Bacteria</taxon>
        <taxon>Pseudomonadati</taxon>
        <taxon>Pseudomonadota</taxon>
        <taxon>Betaproteobacteria</taxon>
        <taxon>Rhodocyclales</taxon>
        <taxon>Azonexaceae</taxon>
        <taxon>Dechloromonas</taxon>
    </lineage>
</organism>
<comment type="subcellular location">
    <subcellularLocation>
        <location evidence="1">Cytoplasm</location>
        <location evidence="1">Cytosol</location>
    </subcellularLocation>
</comment>
<comment type="caution">
    <text evidence="6">The sequence shown here is derived from an EMBL/GenBank/DDBJ whole genome shotgun (WGS) entry which is preliminary data.</text>
</comment>
<evidence type="ECO:0000256" key="3">
    <source>
        <dbReference type="ARBA" id="ARBA00022795"/>
    </source>
</evidence>
<accession>A0A9D7QNX5</accession>
<dbReference type="EMBL" id="JADKBR010000017">
    <property type="protein sequence ID" value="MBK8891440.1"/>
    <property type="molecule type" value="Genomic_DNA"/>
</dbReference>
<dbReference type="AlphaFoldDB" id="A0A9D7QNX5"/>
<gene>
    <name evidence="6" type="ORF">IPN75_14265</name>
</gene>